<dbReference type="EMBL" id="BMAU01021033">
    <property type="protein sequence ID" value="GFX87327.1"/>
    <property type="molecule type" value="Genomic_DNA"/>
</dbReference>
<dbReference type="InterPro" id="IPR001584">
    <property type="entry name" value="Integrase_cat-core"/>
</dbReference>
<feature type="domain" description="Integrase catalytic" evidence="2">
    <location>
        <begin position="16"/>
        <end position="184"/>
    </location>
</feature>
<evidence type="ECO:0000256" key="1">
    <source>
        <dbReference type="SAM" id="MobiDB-lite"/>
    </source>
</evidence>
<feature type="region of interest" description="Disordered" evidence="1">
    <location>
        <begin position="263"/>
        <end position="291"/>
    </location>
</feature>
<dbReference type="SUPFAM" id="SSF53098">
    <property type="entry name" value="Ribonuclease H-like"/>
    <property type="match status" value="1"/>
</dbReference>
<evidence type="ECO:0000259" key="2">
    <source>
        <dbReference type="PROSITE" id="PS50994"/>
    </source>
</evidence>
<dbReference type="InterPro" id="IPR012337">
    <property type="entry name" value="RNaseH-like_sf"/>
</dbReference>
<keyword evidence="4" id="KW-1185">Reference proteome</keyword>
<dbReference type="InterPro" id="IPR050951">
    <property type="entry name" value="Retrovirus_Pol_polyprotein"/>
</dbReference>
<dbReference type="PANTHER" id="PTHR37984:SF5">
    <property type="entry name" value="PROTEIN NYNRIN-LIKE"/>
    <property type="match status" value="1"/>
</dbReference>
<dbReference type="Pfam" id="PF00665">
    <property type="entry name" value="rve"/>
    <property type="match status" value="1"/>
</dbReference>
<dbReference type="AlphaFoldDB" id="A0A8X6RCX9"/>
<feature type="compositionally biased region" description="Polar residues" evidence="1">
    <location>
        <begin position="368"/>
        <end position="378"/>
    </location>
</feature>
<name>A0A8X6RCX9_TRICX</name>
<protein>
    <submittedName>
        <fullName evidence="3">Retrovirus-related Pol polyprotein from transposon 17.6</fullName>
    </submittedName>
</protein>
<proteinExistence type="predicted"/>
<reference evidence="3" key="1">
    <citation type="submission" date="2020-08" db="EMBL/GenBank/DDBJ databases">
        <title>Multicomponent nature underlies the extraordinary mechanical properties of spider dragline silk.</title>
        <authorList>
            <person name="Kono N."/>
            <person name="Nakamura H."/>
            <person name="Mori M."/>
            <person name="Yoshida Y."/>
            <person name="Ohtoshi R."/>
            <person name="Malay A.D."/>
            <person name="Moran D.A.P."/>
            <person name="Tomita M."/>
            <person name="Numata K."/>
            <person name="Arakawa K."/>
        </authorList>
    </citation>
    <scope>NUCLEOTIDE SEQUENCE</scope>
</reference>
<feature type="compositionally biased region" description="Basic and acidic residues" evidence="1">
    <location>
        <begin position="380"/>
        <end position="391"/>
    </location>
</feature>
<evidence type="ECO:0000313" key="3">
    <source>
        <dbReference type="EMBL" id="GFX87327.1"/>
    </source>
</evidence>
<sequence>MKYKNALPAGRLIAIVTNYPNEIVTLDLLGLYHASRVRRNSYVLVITDHSSKWLEIVPLKKASAKVRADSLFNNHMSRYGAPIKMISDNCPQFISKICENLSNRLRIQHVKTVVYRPQLNRTDRVIQDLLRSYVNDNHETWDQFLREFAYALRTAVNETTGKTSAKLFLGRKLITPFQKLVMVSDGTEFAVGDIEKLFEEPKFEGPYRVLKVQNNNFIIWKAGKRLTVNIDEVPLYHQRKNDENVIRGGNLDSSVSGYQASSFESVRPGSDWSQNSKNNELGGRRDGPRNLRYKFVGQKRVGKRKRFRQAEASIPELDIGQYNLRLRVKKAAESRPSRGKMQDQGGPVRSRGRRFQESRPYNKDQRYKQQCTRQSCQEQEQERTIKPSESKKKQRSPTTTAPGDGRKINLQKDCVAGSPYWRVSNKKKY</sequence>
<dbReference type="InterPro" id="IPR036397">
    <property type="entry name" value="RNaseH_sf"/>
</dbReference>
<comment type="caution">
    <text evidence="3">The sequence shown here is derived from an EMBL/GenBank/DDBJ whole genome shotgun (WGS) entry which is preliminary data.</text>
</comment>
<gene>
    <name evidence="3" type="primary">X975_17282</name>
    <name evidence="3" type="ORF">TNCV_3368971</name>
</gene>
<dbReference type="Gene3D" id="3.30.420.10">
    <property type="entry name" value="Ribonuclease H-like superfamily/Ribonuclease H"/>
    <property type="match status" value="1"/>
</dbReference>
<accession>A0A8X6RCX9</accession>
<feature type="region of interest" description="Disordered" evidence="1">
    <location>
        <begin position="330"/>
        <end position="413"/>
    </location>
</feature>
<dbReference type="GO" id="GO:0003676">
    <property type="term" value="F:nucleic acid binding"/>
    <property type="evidence" value="ECO:0007669"/>
    <property type="project" value="InterPro"/>
</dbReference>
<dbReference type="PANTHER" id="PTHR37984">
    <property type="entry name" value="PROTEIN CBG26694"/>
    <property type="match status" value="1"/>
</dbReference>
<dbReference type="PROSITE" id="PS50994">
    <property type="entry name" value="INTEGRASE"/>
    <property type="match status" value="1"/>
</dbReference>
<dbReference type="GO" id="GO:0015074">
    <property type="term" value="P:DNA integration"/>
    <property type="evidence" value="ECO:0007669"/>
    <property type="project" value="InterPro"/>
</dbReference>
<dbReference type="Proteomes" id="UP000887159">
    <property type="component" value="Unassembled WGS sequence"/>
</dbReference>
<evidence type="ECO:0000313" key="4">
    <source>
        <dbReference type="Proteomes" id="UP000887159"/>
    </source>
</evidence>
<organism evidence="3 4">
    <name type="scientific">Trichonephila clavipes</name>
    <name type="common">Golden silk orbweaver</name>
    <name type="synonym">Nephila clavipes</name>
    <dbReference type="NCBI Taxonomy" id="2585209"/>
    <lineage>
        <taxon>Eukaryota</taxon>
        <taxon>Metazoa</taxon>
        <taxon>Ecdysozoa</taxon>
        <taxon>Arthropoda</taxon>
        <taxon>Chelicerata</taxon>
        <taxon>Arachnida</taxon>
        <taxon>Araneae</taxon>
        <taxon>Araneomorphae</taxon>
        <taxon>Entelegynae</taxon>
        <taxon>Araneoidea</taxon>
        <taxon>Nephilidae</taxon>
        <taxon>Trichonephila</taxon>
    </lineage>
</organism>
<feature type="compositionally biased region" description="Basic and acidic residues" evidence="1">
    <location>
        <begin position="354"/>
        <end position="367"/>
    </location>
</feature>